<dbReference type="PANTHER" id="PTHR30204">
    <property type="entry name" value="REDOX-CYCLING DRUG-SENSING TRANSCRIPTIONAL ACTIVATOR SOXR"/>
    <property type="match status" value="1"/>
</dbReference>
<dbReference type="PANTHER" id="PTHR30204:SF15">
    <property type="entry name" value="BLL5018 PROTEIN"/>
    <property type="match status" value="1"/>
</dbReference>
<dbReference type="SUPFAM" id="SSF46955">
    <property type="entry name" value="Putative DNA-binding domain"/>
    <property type="match status" value="1"/>
</dbReference>
<comment type="caution">
    <text evidence="3">The sequence shown here is derived from an EMBL/GenBank/DDBJ whole genome shotgun (WGS) entry which is preliminary data.</text>
</comment>
<evidence type="ECO:0000313" key="4">
    <source>
        <dbReference type="Proteomes" id="UP000076335"/>
    </source>
</evidence>
<dbReference type="GO" id="GO:0003677">
    <property type="term" value="F:DNA binding"/>
    <property type="evidence" value="ECO:0007669"/>
    <property type="project" value="UniProtKB-KW"/>
</dbReference>
<dbReference type="SMART" id="SM00422">
    <property type="entry name" value="HTH_MERR"/>
    <property type="match status" value="1"/>
</dbReference>
<dbReference type="Proteomes" id="UP000076335">
    <property type="component" value="Unassembled WGS sequence"/>
</dbReference>
<keyword evidence="1" id="KW-0238">DNA-binding</keyword>
<accession>A0A154LAA6</accession>
<evidence type="ECO:0000313" key="3">
    <source>
        <dbReference type="EMBL" id="KZB68032.1"/>
    </source>
</evidence>
<name>A0A154LAA6_9PROT</name>
<dbReference type="OrthoDB" id="9810140at2"/>
<dbReference type="InterPro" id="IPR009061">
    <property type="entry name" value="DNA-bd_dom_put_sf"/>
</dbReference>
<dbReference type="RefSeq" id="WP_062948801.1">
    <property type="nucleotide sequence ID" value="NZ_LPVY01000003.1"/>
</dbReference>
<feature type="domain" description="HTH merR-type" evidence="2">
    <location>
        <begin position="23"/>
        <end position="91"/>
    </location>
</feature>
<dbReference type="AlphaFoldDB" id="A0A154LAA6"/>
<gene>
    <name evidence="3" type="ORF">AUP42_11180</name>
</gene>
<dbReference type="InterPro" id="IPR047057">
    <property type="entry name" value="MerR_fam"/>
</dbReference>
<dbReference type="EMBL" id="LPVY01000003">
    <property type="protein sequence ID" value="KZB68032.1"/>
    <property type="molecule type" value="Genomic_DNA"/>
</dbReference>
<proteinExistence type="predicted"/>
<dbReference type="Pfam" id="PF13411">
    <property type="entry name" value="MerR_1"/>
    <property type="match status" value="1"/>
</dbReference>
<dbReference type="Gene3D" id="1.10.1660.10">
    <property type="match status" value="1"/>
</dbReference>
<protein>
    <submittedName>
        <fullName evidence="3">MerR family transcriptional regulator</fullName>
    </submittedName>
</protein>
<evidence type="ECO:0000259" key="2">
    <source>
        <dbReference type="PROSITE" id="PS50937"/>
    </source>
</evidence>
<dbReference type="PROSITE" id="PS50937">
    <property type="entry name" value="HTH_MERR_2"/>
    <property type="match status" value="1"/>
</dbReference>
<sequence length="159" mass="17429">MKNHLGAVADNRRTAKSDSAFRTISEAAKELGLQQHVLRFWESKFPQIKPMKRAGGRRYYRPEDLVLLADIRSLLHDQGYTIKGVQKLLDQHKGKLPSEIAVASLTETADLASDQIQPPVAVSGNVTASDKIALTNLLGELEDLQGILNSALGQAEKNT</sequence>
<dbReference type="CDD" id="cd04765">
    <property type="entry name" value="HTH_MlrA-like_sg2"/>
    <property type="match status" value="1"/>
</dbReference>
<organism evidence="3 4">
    <name type="scientific">Thalassospira lucentensis</name>
    <dbReference type="NCBI Taxonomy" id="168935"/>
    <lineage>
        <taxon>Bacteria</taxon>
        <taxon>Pseudomonadati</taxon>
        <taxon>Pseudomonadota</taxon>
        <taxon>Alphaproteobacteria</taxon>
        <taxon>Rhodospirillales</taxon>
        <taxon>Thalassospiraceae</taxon>
        <taxon>Thalassospira</taxon>
    </lineage>
</organism>
<reference evidence="3 4" key="1">
    <citation type="submission" date="2015-12" db="EMBL/GenBank/DDBJ databases">
        <title>Genome sequence of Thalassospira lucentensis MCCC 1A02072.</title>
        <authorList>
            <person name="Lu L."/>
            <person name="Lai Q."/>
            <person name="Shao Z."/>
            <person name="Qian P."/>
        </authorList>
    </citation>
    <scope>NUCLEOTIDE SEQUENCE [LARGE SCALE GENOMIC DNA]</scope>
    <source>
        <strain evidence="3 4">MCCC 1A02072</strain>
    </source>
</reference>
<dbReference type="GO" id="GO:0003700">
    <property type="term" value="F:DNA-binding transcription factor activity"/>
    <property type="evidence" value="ECO:0007669"/>
    <property type="project" value="InterPro"/>
</dbReference>
<dbReference type="InterPro" id="IPR000551">
    <property type="entry name" value="MerR-type_HTH_dom"/>
</dbReference>
<evidence type="ECO:0000256" key="1">
    <source>
        <dbReference type="ARBA" id="ARBA00023125"/>
    </source>
</evidence>